<dbReference type="GO" id="GO:0030288">
    <property type="term" value="C:outer membrane-bounded periplasmic space"/>
    <property type="evidence" value="ECO:0007669"/>
    <property type="project" value="TreeGrafter"/>
</dbReference>
<evidence type="ECO:0000313" key="3">
    <source>
        <dbReference type="EMBL" id="MBW8724260.1"/>
    </source>
</evidence>
<protein>
    <submittedName>
        <fullName evidence="3">ABC transporter substrate-binding protein</fullName>
    </submittedName>
</protein>
<dbReference type="GO" id="GO:0030976">
    <property type="term" value="F:thiamine pyrophosphate binding"/>
    <property type="evidence" value="ECO:0007669"/>
    <property type="project" value="TreeGrafter"/>
</dbReference>
<name>A0A952FJE9_9PROT</name>
<organism evidence="3 4">
    <name type="scientific">Inquilinus limosus</name>
    <dbReference type="NCBI Taxonomy" id="171674"/>
    <lineage>
        <taxon>Bacteria</taxon>
        <taxon>Pseudomonadati</taxon>
        <taxon>Pseudomonadota</taxon>
        <taxon>Alphaproteobacteria</taxon>
        <taxon>Rhodospirillales</taxon>
        <taxon>Rhodospirillaceae</taxon>
        <taxon>Inquilinus</taxon>
    </lineage>
</organism>
<dbReference type="Pfam" id="PF13343">
    <property type="entry name" value="SBP_bac_6"/>
    <property type="match status" value="1"/>
</dbReference>
<dbReference type="Gene3D" id="3.40.190.10">
    <property type="entry name" value="Periplasmic binding protein-like II"/>
    <property type="match status" value="2"/>
</dbReference>
<dbReference type="GO" id="GO:0030975">
    <property type="term" value="F:thiamine binding"/>
    <property type="evidence" value="ECO:0007669"/>
    <property type="project" value="TreeGrafter"/>
</dbReference>
<dbReference type="GO" id="GO:0015888">
    <property type="term" value="P:thiamine transport"/>
    <property type="evidence" value="ECO:0007669"/>
    <property type="project" value="TreeGrafter"/>
</dbReference>
<sequence length="344" mass="38471">MQPTRRQVVMACAALMGPAMLRFPALAAAAQELVITTYGGVWEAFWRKSLVPAFETATGAKTKLDIGFGRTFTSTLRAAGKDQPPYSMVMMNEVFASLLRKEGYFEKFDLSLVPHYKDLYPIAQTGDGWAAVGMISPLGLGYRTDLVQTPPKSWKDLWTNPEFQGRIGLYNIVNSAGKAMVMLTGKLFGSGPQDLDKAYEKLGELAPVLQTDFNMSTLMSTGEIVVAPYDFGEIARLKHQGLPVDCIVPEEGLLMWDQTFSICANAPARELAYKYIDFILSPETQLMLAREFFVSPVNRTVEVPEDLRADVPVYGEQMGKILTWDWDWVNANATEMTERWNRTF</sequence>
<dbReference type="PANTHER" id="PTHR30006">
    <property type="entry name" value="THIAMINE-BINDING PERIPLASMIC PROTEIN-RELATED"/>
    <property type="match status" value="1"/>
</dbReference>
<dbReference type="AlphaFoldDB" id="A0A952FJE9"/>
<comment type="caution">
    <text evidence="3">The sequence shown here is derived from an EMBL/GenBank/DDBJ whole genome shotgun (WGS) entry which is preliminary data.</text>
</comment>
<dbReference type="Proteomes" id="UP000700706">
    <property type="component" value="Unassembled WGS sequence"/>
</dbReference>
<evidence type="ECO:0000313" key="4">
    <source>
        <dbReference type="Proteomes" id="UP000700706"/>
    </source>
</evidence>
<reference evidence="3" key="1">
    <citation type="submission" date="2020-06" db="EMBL/GenBank/DDBJ databases">
        <title>Stable isotope informed genome-resolved metagenomics uncovers potential trophic interactions in rhizosphere soil.</title>
        <authorList>
            <person name="Starr E.P."/>
            <person name="Shi S."/>
            <person name="Blazewicz S.J."/>
            <person name="Koch B.J."/>
            <person name="Probst A.J."/>
            <person name="Hungate B.A."/>
            <person name="Pett-Ridge J."/>
            <person name="Firestone M.K."/>
            <person name="Banfield J.F."/>
        </authorList>
    </citation>
    <scope>NUCLEOTIDE SEQUENCE</scope>
    <source>
        <strain evidence="3">YM_69_17</strain>
    </source>
</reference>
<evidence type="ECO:0000256" key="2">
    <source>
        <dbReference type="SAM" id="SignalP"/>
    </source>
</evidence>
<dbReference type="PANTHER" id="PTHR30006:SF2">
    <property type="entry name" value="ABC TRANSPORTER SUBSTRATE-BINDING PROTEIN"/>
    <property type="match status" value="1"/>
</dbReference>
<proteinExistence type="predicted"/>
<keyword evidence="1 2" id="KW-0732">Signal</keyword>
<evidence type="ECO:0000256" key="1">
    <source>
        <dbReference type="ARBA" id="ARBA00022729"/>
    </source>
</evidence>
<gene>
    <name evidence="3" type="ORF">JF625_03760</name>
</gene>
<dbReference type="EMBL" id="JAEKLZ010000089">
    <property type="protein sequence ID" value="MBW8724260.1"/>
    <property type="molecule type" value="Genomic_DNA"/>
</dbReference>
<feature type="chain" id="PRO_5038027466" evidence="2">
    <location>
        <begin position="28"/>
        <end position="344"/>
    </location>
</feature>
<accession>A0A952FJE9</accession>
<dbReference type="SUPFAM" id="SSF53850">
    <property type="entry name" value="Periplasmic binding protein-like II"/>
    <property type="match status" value="1"/>
</dbReference>
<dbReference type="CDD" id="cd13589">
    <property type="entry name" value="PBP2_polyamine_RpCGA009"/>
    <property type="match status" value="1"/>
</dbReference>
<feature type="signal peptide" evidence="2">
    <location>
        <begin position="1"/>
        <end position="27"/>
    </location>
</feature>